<evidence type="ECO:0000313" key="9">
    <source>
        <dbReference type="Proteomes" id="UP000553059"/>
    </source>
</evidence>
<evidence type="ECO:0000256" key="1">
    <source>
        <dbReference type="ARBA" id="ARBA00004651"/>
    </source>
</evidence>
<dbReference type="EMBL" id="DUTF01000080">
    <property type="protein sequence ID" value="HHY25770.1"/>
    <property type="molecule type" value="Genomic_DNA"/>
</dbReference>
<evidence type="ECO:0000259" key="7">
    <source>
        <dbReference type="PROSITE" id="PS50850"/>
    </source>
</evidence>
<feature type="transmembrane region" description="Helical" evidence="6">
    <location>
        <begin position="140"/>
        <end position="159"/>
    </location>
</feature>
<dbReference type="SUPFAM" id="SSF103473">
    <property type="entry name" value="MFS general substrate transporter"/>
    <property type="match status" value="1"/>
</dbReference>
<feature type="transmembrane region" description="Helical" evidence="6">
    <location>
        <begin position="229"/>
        <end position="250"/>
    </location>
</feature>
<proteinExistence type="predicted"/>
<keyword evidence="3 6" id="KW-0812">Transmembrane</keyword>
<dbReference type="Gene3D" id="1.20.1250.20">
    <property type="entry name" value="MFS general substrate transporter like domains"/>
    <property type="match status" value="2"/>
</dbReference>
<evidence type="ECO:0000256" key="6">
    <source>
        <dbReference type="SAM" id="Phobius"/>
    </source>
</evidence>
<dbReference type="InterPro" id="IPR011701">
    <property type="entry name" value="MFS"/>
</dbReference>
<organism evidence="8 9">
    <name type="scientific">Desulfitobacterium dehalogenans</name>
    <dbReference type="NCBI Taxonomy" id="36854"/>
    <lineage>
        <taxon>Bacteria</taxon>
        <taxon>Bacillati</taxon>
        <taxon>Bacillota</taxon>
        <taxon>Clostridia</taxon>
        <taxon>Eubacteriales</taxon>
        <taxon>Desulfitobacteriaceae</taxon>
        <taxon>Desulfitobacterium</taxon>
    </lineage>
</organism>
<dbReference type="GO" id="GO:0022857">
    <property type="term" value="F:transmembrane transporter activity"/>
    <property type="evidence" value="ECO:0007669"/>
    <property type="project" value="InterPro"/>
</dbReference>
<feature type="transmembrane region" description="Helical" evidence="6">
    <location>
        <begin position="106"/>
        <end position="128"/>
    </location>
</feature>
<keyword evidence="4 6" id="KW-1133">Transmembrane helix</keyword>
<name>A0A7C6Z2W2_9FIRM</name>
<gene>
    <name evidence="8" type="ORF">GX523_03285</name>
</gene>
<comment type="caution">
    <text evidence="8">The sequence shown here is derived from an EMBL/GenBank/DDBJ whole genome shotgun (WGS) entry which is preliminary data.</text>
</comment>
<feature type="transmembrane region" description="Helical" evidence="6">
    <location>
        <begin position="382"/>
        <end position="404"/>
    </location>
</feature>
<dbReference type="AlphaFoldDB" id="A0A7C6Z2W2"/>
<sequence length="418" mass="45482">MNEPEKKFHYGWLIVFGCMIMVFCCVGLAINVFSIFVTPLAEELKLTKIQVSTVMSMISVGSILILVFSGRIYQSCSTRIAMFIFGLCVAGGFLLFAWCRTLLQCYAAALLVGIGSGGGGMVPASLLITRWFSTKRGIAISLSAMGSGIGSMIFPPIVAYWIEGFGLERAFILYGLSTAALVSMTFLLIRNDPSEKGLQPYGYNTCNDVKVDLEAKGMTFAETLRSKRYWGLIITILSVGIMIGPINNHLPSFLISIGYDPMFTAVVFSLFGGALIVGKLLAGAIIDRFGIIATNWYLFIMWGLALASAFLVDGSQAKAYLLTILIGLGNPILTIPIPLWVVELFGLRDYVKIFSTLTLMIFLGGAIGNSLVGFMADVTGTYLTAYGVFAVVNVLLIILLQLIFKKKRLHTNLKISNT</sequence>
<feature type="domain" description="Major facilitator superfamily (MFS) profile" evidence="7">
    <location>
        <begin position="15"/>
        <end position="408"/>
    </location>
</feature>
<feature type="transmembrane region" description="Helical" evidence="6">
    <location>
        <begin position="318"/>
        <end position="341"/>
    </location>
</feature>
<dbReference type="InterPro" id="IPR020846">
    <property type="entry name" value="MFS_dom"/>
</dbReference>
<dbReference type="InterPro" id="IPR050327">
    <property type="entry name" value="Proton-linked_MCT"/>
</dbReference>
<dbReference type="Proteomes" id="UP000553059">
    <property type="component" value="Unassembled WGS sequence"/>
</dbReference>
<dbReference type="PANTHER" id="PTHR11360:SF284">
    <property type="entry name" value="EG:103B4.3 PROTEIN-RELATED"/>
    <property type="match status" value="1"/>
</dbReference>
<dbReference type="PROSITE" id="PS51257">
    <property type="entry name" value="PROKAR_LIPOPROTEIN"/>
    <property type="match status" value="1"/>
</dbReference>
<feature type="transmembrane region" description="Helical" evidence="6">
    <location>
        <begin position="353"/>
        <end position="376"/>
    </location>
</feature>
<feature type="transmembrane region" description="Helical" evidence="6">
    <location>
        <begin position="294"/>
        <end position="312"/>
    </location>
</feature>
<evidence type="ECO:0000256" key="4">
    <source>
        <dbReference type="ARBA" id="ARBA00022989"/>
    </source>
</evidence>
<comment type="subcellular location">
    <subcellularLocation>
        <location evidence="1">Cell membrane</location>
        <topology evidence="1">Multi-pass membrane protein</topology>
    </subcellularLocation>
</comment>
<protein>
    <submittedName>
        <fullName evidence="8">MFS transporter</fullName>
    </submittedName>
</protein>
<dbReference type="PROSITE" id="PS50850">
    <property type="entry name" value="MFS"/>
    <property type="match status" value="1"/>
</dbReference>
<evidence type="ECO:0000256" key="3">
    <source>
        <dbReference type="ARBA" id="ARBA00022692"/>
    </source>
</evidence>
<dbReference type="PANTHER" id="PTHR11360">
    <property type="entry name" value="MONOCARBOXYLATE TRANSPORTER"/>
    <property type="match status" value="1"/>
</dbReference>
<evidence type="ECO:0000256" key="2">
    <source>
        <dbReference type="ARBA" id="ARBA00022448"/>
    </source>
</evidence>
<evidence type="ECO:0000313" key="8">
    <source>
        <dbReference type="EMBL" id="HHY25770.1"/>
    </source>
</evidence>
<reference evidence="8 9" key="1">
    <citation type="journal article" date="2020" name="Biotechnol. Biofuels">
        <title>New insights from the biogas microbiome by comprehensive genome-resolved metagenomics of nearly 1600 species originating from multiple anaerobic digesters.</title>
        <authorList>
            <person name="Campanaro S."/>
            <person name="Treu L."/>
            <person name="Rodriguez-R L.M."/>
            <person name="Kovalovszki A."/>
            <person name="Ziels R.M."/>
            <person name="Maus I."/>
            <person name="Zhu X."/>
            <person name="Kougias P.G."/>
            <person name="Basile A."/>
            <person name="Luo G."/>
            <person name="Schluter A."/>
            <person name="Konstantinidis K.T."/>
            <person name="Angelidaki I."/>
        </authorList>
    </citation>
    <scope>NUCLEOTIDE SEQUENCE [LARGE SCALE GENOMIC DNA]</scope>
    <source>
        <strain evidence="8">AS05jafATM_4</strain>
    </source>
</reference>
<feature type="transmembrane region" description="Helical" evidence="6">
    <location>
        <begin position="49"/>
        <end position="68"/>
    </location>
</feature>
<feature type="transmembrane region" description="Helical" evidence="6">
    <location>
        <begin position="80"/>
        <end position="100"/>
    </location>
</feature>
<evidence type="ECO:0000256" key="5">
    <source>
        <dbReference type="ARBA" id="ARBA00023136"/>
    </source>
</evidence>
<feature type="transmembrane region" description="Helical" evidence="6">
    <location>
        <begin position="171"/>
        <end position="189"/>
    </location>
</feature>
<dbReference type="InterPro" id="IPR036259">
    <property type="entry name" value="MFS_trans_sf"/>
</dbReference>
<keyword evidence="5 6" id="KW-0472">Membrane</keyword>
<keyword evidence="2" id="KW-0813">Transport</keyword>
<dbReference type="Pfam" id="PF07690">
    <property type="entry name" value="MFS_1"/>
    <property type="match status" value="1"/>
</dbReference>
<accession>A0A7C6Z2W2</accession>
<dbReference type="GO" id="GO:0005886">
    <property type="term" value="C:plasma membrane"/>
    <property type="evidence" value="ECO:0007669"/>
    <property type="project" value="UniProtKB-SubCell"/>
</dbReference>
<feature type="transmembrane region" description="Helical" evidence="6">
    <location>
        <begin position="12"/>
        <end position="37"/>
    </location>
</feature>
<feature type="transmembrane region" description="Helical" evidence="6">
    <location>
        <begin position="262"/>
        <end position="282"/>
    </location>
</feature>